<dbReference type="InterPro" id="IPR027417">
    <property type="entry name" value="P-loop_NTPase"/>
</dbReference>
<dbReference type="InterPro" id="IPR051396">
    <property type="entry name" value="Bact_Antivir_Def_Nuclease"/>
</dbReference>
<evidence type="ECO:0000313" key="5">
    <source>
        <dbReference type="Proteomes" id="UP000290401"/>
    </source>
</evidence>
<dbReference type="InterPro" id="IPR003959">
    <property type="entry name" value="ATPase_AAA_core"/>
</dbReference>
<sequence>MRLIAFHAENIQPIKLVEADSLSDVVVLAGPNGVGKSRFLQWLLNQFQNPASNDQNWILVEATSETERAEWGKTQLNTRNAQDADRLRISLQRGGRKRADTKSSLLNFESDRKITNVLPYQFSWDYTDPFLEDVGWNYGFNTLSNRFNDTVHSIFRKVRSRRENISLYVEEQMRARLPGSAPAEQHGAINGILVNPEEFPDPLVPFKDAFARLLSPKQLEEPDPKKSQLFYEHEGQSFPITALSSGEREVVNIVFDFLLRNPSDCIVVFDEPELHLHPELSYRLIQTLRTAGARNQFIFCTHSAEIISASLDNSVIFIAPPKQPSINQAIRVTENDDTHQALRLVGQSIGIVALGKKIVLIEGQHGSLDKQTYGAMLRGSFPDLVLVPSGGKGFIQSFGSLNDLVLKKTIWGVSFFMLCDADAVPPSRDLARLTELSGGRMQVLKRYHLENYFLDAEVIARMFEPFETEASERSWLRDPAAIDERLKTIAREILSYAAALVVSAHFRERAGNVDLMPKGSQGKTTDELIALFEVEAASERLRINEALFADDIAVFTRQTMADLENSLADGTWKNKVPGRPILQIFCSTKHCGLDFGRFKNAFVKAAQGTANSPFAEIEEIFARFSEFDTAAVVQLVQVG</sequence>
<dbReference type="PANTHER" id="PTHR43581:SF2">
    <property type="entry name" value="EXCINUCLEASE ATPASE SUBUNIT"/>
    <property type="match status" value="1"/>
</dbReference>
<dbReference type="Gene3D" id="3.40.50.300">
    <property type="entry name" value="P-loop containing nucleotide triphosphate hydrolases"/>
    <property type="match status" value="1"/>
</dbReference>
<dbReference type="AlphaFoldDB" id="A0AAE6CAX6"/>
<dbReference type="KEGG" id="bgz:XH91_30180"/>
<organism evidence="2 4">
    <name type="scientific">Bradyrhizobium guangzhouense</name>
    <dbReference type="NCBI Taxonomy" id="1325095"/>
    <lineage>
        <taxon>Bacteria</taxon>
        <taxon>Pseudomonadati</taxon>
        <taxon>Pseudomonadota</taxon>
        <taxon>Alphaproteobacteria</taxon>
        <taxon>Hyphomicrobiales</taxon>
        <taxon>Nitrobacteraceae</taxon>
        <taxon>Bradyrhizobium</taxon>
    </lineage>
</organism>
<dbReference type="InterPro" id="IPR003593">
    <property type="entry name" value="AAA+_ATPase"/>
</dbReference>
<dbReference type="EMBL" id="CP030053">
    <property type="protein sequence ID" value="QAU49209.1"/>
    <property type="molecule type" value="Genomic_DNA"/>
</dbReference>
<proteinExistence type="predicted"/>
<dbReference type="EMBL" id="RDQZ01000004">
    <property type="protein sequence ID" value="RXH15906.1"/>
    <property type="molecule type" value="Genomic_DNA"/>
</dbReference>
<dbReference type="GO" id="GO:0016887">
    <property type="term" value="F:ATP hydrolysis activity"/>
    <property type="evidence" value="ECO:0007669"/>
    <property type="project" value="InterPro"/>
</dbReference>
<evidence type="ECO:0000259" key="1">
    <source>
        <dbReference type="SMART" id="SM00382"/>
    </source>
</evidence>
<dbReference type="PANTHER" id="PTHR43581">
    <property type="entry name" value="ATP/GTP PHOSPHATASE"/>
    <property type="match status" value="1"/>
</dbReference>
<evidence type="ECO:0000313" key="4">
    <source>
        <dbReference type="Proteomes" id="UP000288972"/>
    </source>
</evidence>
<accession>A0AAE6CAX6</accession>
<evidence type="ECO:0000313" key="3">
    <source>
        <dbReference type="EMBL" id="RXH15906.1"/>
    </source>
</evidence>
<feature type="domain" description="AAA+ ATPase" evidence="1">
    <location>
        <begin position="22"/>
        <end position="322"/>
    </location>
</feature>
<protein>
    <submittedName>
        <fullName evidence="3">ATP-binding protein</fullName>
    </submittedName>
</protein>
<reference evidence="3 5" key="2">
    <citation type="submission" date="2018-10" db="EMBL/GenBank/DDBJ databases">
        <title>Bradyrhizobium sp. nov., effective nodules isolated from peanut in China.</title>
        <authorList>
            <person name="Li Y."/>
        </authorList>
    </citation>
    <scope>NUCLEOTIDE SEQUENCE [LARGE SCALE GENOMIC DNA]</scope>
    <source>
        <strain evidence="3 5">CCBAU 53426</strain>
    </source>
</reference>
<dbReference type="Pfam" id="PF13304">
    <property type="entry name" value="AAA_21"/>
    <property type="match status" value="1"/>
</dbReference>
<dbReference type="RefSeq" id="WP_128953964.1">
    <property type="nucleotide sequence ID" value="NZ_CP030053.1"/>
</dbReference>
<gene>
    <name evidence="3" type="ORF">EAS56_07750</name>
    <name evidence="2" type="ORF">XH91_30180</name>
</gene>
<name>A0AAE6CAX6_9BRAD</name>
<dbReference type="SUPFAM" id="SSF52540">
    <property type="entry name" value="P-loop containing nucleoside triphosphate hydrolases"/>
    <property type="match status" value="1"/>
</dbReference>
<dbReference type="Proteomes" id="UP000288972">
    <property type="component" value="Chromosome"/>
</dbReference>
<dbReference type="GO" id="GO:0005524">
    <property type="term" value="F:ATP binding"/>
    <property type="evidence" value="ECO:0007669"/>
    <property type="project" value="UniProtKB-KW"/>
</dbReference>
<evidence type="ECO:0000313" key="2">
    <source>
        <dbReference type="EMBL" id="QAU49209.1"/>
    </source>
</evidence>
<dbReference type="Proteomes" id="UP000290401">
    <property type="component" value="Unassembled WGS sequence"/>
</dbReference>
<reference evidence="2 4" key="1">
    <citation type="submission" date="2018-06" db="EMBL/GenBank/DDBJ databases">
        <title>Comparative genomics of rhizobia nodulating Arachis hypogaea in China.</title>
        <authorList>
            <person name="Li Y."/>
        </authorList>
    </citation>
    <scope>NUCLEOTIDE SEQUENCE [LARGE SCALE GENOMIC DNA]</scope>
    <source>
        <strain evidence="2 4">CCBAU 51670</strain>
    </source>
</reference>
<keyword evidence="3" id="KW-0067">ATP-binding</keyword>
<dbReference type="SMART" id="SM00382">
    <property type="entry name" value="AAA"/>
    <property type="match status" value="1"/>
</dbReference>
<keyword evidence="3" id="KW-0547">Nucleotide-binding</keyword>
<keyword evidence="5" id="KW-1185">Reference proteome</keyword>